<reference evidence="7 8" key="1">
    <citation type="submission" date="2020-04" db="EMBL/GenBank/DDBJ databases">
        <authorList>
            <person name="Alioto T."/>
            <person name="Alioto T."/>
            <person name="Gomez Garrido J."/>
        </authorList>
    </citation>
    <scope>NUCLEOTIDE SEQUENCE [LARGE SCALE GENOMIC DNA]</scope>
</reference>
<proteinExistence type="predicted"/>
<evidence type="ECO:0000256" key="1">
    <source>
        <dbReference type="ARBA" id="ARBA00004479"/>
    </source>
</evidence>
<protein>
    <submittedName>
        <fullName evidence="7">Uncharacterized protein</fullName>
    </submittedName>
</protein>
<dbReference type="GO" id="GO:0016020">
    <property type="term" value="C:membrane"/>
    <property type="evidence" value="ECO:0007669"/>
    <property type="project" value="UniProtKB-SubCell"/>
</dbReference>
<accession>A0A8S1DEZ2</accession>
<evidence type="ECO:0000256" key="5">
    <source>
        <dbReference type="SAM" id="MobiDB-lite"/>
    </source>
</evidence>
<comment type="subcellular location">
    <subcellularLocation>
        <location evidence="1">Membrane</location>
        <topology evidence="1">Single-pass type I membrane protein</topology>
    </subcellularLocation>
</comment>
<sequence>MKRMGKARFYDRFLFVLLTATALLVSGIESTKKNEKIKEQLENSIHKTNKYYSMKIHYFNYPEDGTIFLWKNLEGVENVKNLSADQFVLGKTLINLPFGLQLFDLNVTRVAVTKEGTIQSADPSVNWTIAPLNADIGMARCNISYLIQDKIIYVQWNNFRFNHKKFEKHELSFQVRLGERGEIDFVYKEVPFNLTDLRGECLKDKFGITYDHEELFKVPPYNETYELGFLMDLKAYEVKNGTVVRFLPSDWCMGQKNCHDCTETGFYLTSNQIARCSWCPAIEKCSSTRDSLLHVWKEYNCEIHHVNSPIFCHLETPEAQLFLTVLLVILIIMILALLVCICIMLNDGIVEIVCCIKPSKRHRELIQPTNQPNQSVDNNQAEDQNNDQEDQEDQESQEEQEIEPGRNCIYEDIPMTSGCAFVSRPDIHWIPGNLSEIQFLAGEQGSDDDDNINTIPKLSTYV</sequence>
<comment type="caution">
    <text evidence="7">The sequence shown here is derived from an EMBL/GenBank/DDBJ whole genome shotgun (WGS) entry which is preliminary data.</text>
</comment>
<organism evidence="7 8">
    <name type="scientific">Cloeon dipterum</name>
    <dbReference type="NCBI Taxonomy" id="197152"/>
    <lineage>
        <taxon>Eukaryota</taxon>
        <taxon>Metazoa</taxon>
        <taxon>Ecdysozoa</taxon>
        <taxon>Arthropoda</taxon>
        <taxon>Hexapoda</taxon>
        <taxon>Insecta</taxon>
        <taxon>Pterygota</taxon>
        <taxon>Palaeoptera</taxon>
        <taxon>Ephemeroptera</taxon>
        <taxon>Pisciforma</taxon>
        <taxon>Baetidae</taxon>
        <taxon>Cloeon</taxon>
    </lineage>
</organism>
<keyword evidence="8" id="KW-1185">Reference proteome</keyword>
<name>A0A8S1DEZ2_9INSE</name>
<dbReference type="PANTHER" id="PTHR13055:SF12">
    <property type="entry name" value="LD40707P"/>
    <property type="match status" value="1"/>
</dbReference>
<evidence type="ECO:0000256" key="3">
    <source>
        <dbReference type="ARBA" id="ARBA00022729"/>
    </source>
</evidence>
<evidence type="ECO:0000313" key="7">
    <source>
        <dbReference type="EMBL" id="CAB3381081.1"/>
    </source>
</evidence>
<evidence type="ECO:0000313" key="8">
    <source>
        <dbReference type="Proteomes" id="UP000494165"/>
    </source>
</evidence>
<evidence type="ECO:0000256" key="2">
    <source>
        <dbReference type="ARBA" id="ARBA00022692"/>
    </source>
</evidence>
<dbReference type="PANTHER" id="PTHR13055">
    <property type="entry name" value="TUMOR ENDOTHELIAL MARKER 7 RELATED"/>
    <property type="match status" value="1"/>
</dbReference>
<dbReference type="EMBL" id="CADEPI010000224">
    <property type="protein sequence ID" value="CAB3381081.1"/>
    <property type="molecule type" value="Genomic_DNA"/>
</dbReference>
<feature type="transmembrane region" description="Helical" evidence="6">
    <location>
        <begin position="321"/>
        <end position="345"/>
    </location>
</feature>
<dbReference type="AlphaFoldDB" id="A0A8S1DEZ2"/>
<feature type="compositionally biased region" description="Acidic residues" evidence="5">
    <location>
        <begin position="384"/>
        <end position="402"/>
    </location>
</feature>
<gene>
    <name evidence="7" type="ORF">CLODIP_2_CD11951</name>
</gene>
<dbReference type="InterPro" id="IPR031152">
    <property type="entry name" value="PLXDC"/>
</dbReference>
<keyword evidence="2 6" id="KW-0812">Transmembrane</keyword>
<dbReference type="OrthoDB" id="7399873at2759"/>
<keyword evidence="6" id="KW-0472">Membrane</keyword>
<feature type="region of interest" description="Disordered" evidence="5">
    <location>
        <begin position="367"/>
        <end position="407"/>
    </location>
</feature>
<feature type="compositionally biased region" description="Polar residues" evidence="5">
    <location>
        <begin position="367"/>
        <end position="376"/>
    </location>
</feature>
<keyword evidence="4 6" id="KW-1133">Transmembrane helix</keyword>
<keyword evidence="3" id="KW-0732">Signal</keyword>
<dbReference type="Proteomes" id="UP000494165">
    <property type="component" value="Unassembled WGS sequence"/>
</dbReference>
<evidence type="ECO:0000256" key="6">
    <source>
        <dbReference type="SAM" id="Phobius"/>
    </source>
</evidence>
<evidence type="ECO:0000256" key="4">
    <source>
        <dbReference type="ARBA" id="ARBA00022989"/>
    </source>
</evidence>